<reference evidence="4 5" key="1">
    <citation type="submission" date="2020-07" db="EMBL/GenBank/DDBJ databases">
        <title>Chryseobacterium sp.cx-624.</title>
        <authorList>
            <person name="Yang C."/>
        </authorList>
    </citation>
    <scope>NUCLEOTIDE SEQUENCE [LARGE SCALE GENOMIC DNA]</scope>
    <source>
        <strain evidence="5">cx-624</strain>
        <strain evidence="4">Cx-624</strain>
    </source>
</reference>
<accession>A0A7D7QT54</accession>
<dbReference type="Proteomes" id="UP000539710">
    <property type="component" value="Unassembled WGS sequence"/>
</dbReference>
<evidence type="ECO:0000256" key="2">
    <source>
        <dbReference type="SAM" id="MobiDB-lite"/>
    </source>
</evidence>
<feature type="region of interest" description="Disordered" evidence="2">
    <location>
        <begin position="25"/>
        <end position="44"/>
    </location>
</feature>
<proteinExistence type="predicted"/>
<evidence type="ECO:0000313" key="5">
    <source>
        <dbReference type="Proteomes" id="UP000515349"/>
    </source>
</evidence>
<dbReference type="KEGG" id="cbau:H1R16_02210"/>
<dbReference type="EMBL" id="JACEUX010000001">
    <property type="protein sequence ID" value="MBA5245748.1"/>
    <property type="molecule type" value="Genomic_DNA"/>
</dbReference>
<organism evidence="4 5">
    <name type="scientific">Marnyiella aurantia</name>
    <dbReference type="NCBI Taxonomy" id="2758037"/>
    <lineage>
        <taxon>Bacteria</taxon>
        <taxon>Pseudomonadati</taxon>
        <taxon>Bacteroidota</taxon>
        <taxon>Flavobacteriia</taxon>
        <taxon>Flavobacteriales</taxon>
        <taxon>Weeksellaceae</taxon>
        <taxon>Marnyiella</taxon>
    </lineage>
</organism>
<protein>
    <recommendedName>
        <fullName evidence="7">GreA/GreB family elongation factor</fullName>
    </recommendedName>
</protein>
<gene>
    <name evidence="4" type="ORF">H1R16_02210</name>
    <name evidence="3" type="ORF">H2507_01060</name>
</gene>
<keyword evidence="1" id="KW-0175">Coiled coil</keyword>
<feature type="compositionally biased region" description="Polar residues" evidence="2">
    <location>
        <begin position="25"/>
        <end position="38"/>
    </location>
</feature>
<sequence>MDKTQLVNTVKERLAAKAETLKGLISQTQESNSETKSSMGDKYETSREMIAQEIRNLQRQLSEVHNQMDALVKLNSAPSKSVELGALVETGAGIFYISAPVGQLEVDGKKIMTLSPEAPLVKAMQGCRSGDTFSLNNSTQKVVGID</sequence>
<dbReference type="EMBL" id="CP059472">
    <property type="protein sequence ID" value="QMS98848.1"/>
    <property type="molecule type" value="Genomic_DNA"/>
</dbReference>
<reference evidence="3" key="3">
    <citation type="submission" date="2020-07" db="EMBL/GenBank/DDBJ databases">
        <authorList>
            <person name="Yang C."/>
        </authorList>
    </citation>
    <scope>NUCLEOTIDE SEQUENCE</scope>
    <source>
        <strain evidence="3">Cx-624</strain>
    </source>
</reference>
<dbReference type="RefSeq" id="WP_181885868.1">
    <property type="nucleotide sequence ID" value="NZ_CP059472.1"/>
</dbReference>
<dbReference type="AlphaFoldDB" id="A0A7D7QT54"/>
<evidence type="ECO:0000313" key="6">
    <source>
        <dbReference type="Proteomes" id="UP000539710"/>
    </source>
</evidence>
<dbReference type="Proteomes" id="UP000515349">
    <property type="component" value="Chromosome"/>
</dbReference>
<reference evidence="6" key="2">
    <citation type="submission" date="2020-07" db="EMBL/GenBank/DDBJ databases">
        <title>Flavobacterium sp. xlx-214.</title>
        <authorList>
            <person name="Yang C."/>
        </authorList>
    </citation>
    <scope>NUCLEOTIDE SEQUENCE [LARGE SCALE GENOMIC DNA]</scope>
    <source>
        <strain evidence="6">CX-624</strain>
    </source>
</reference>
<keyword evidence="6" id="KW-1185">Reference proteome</keyword>
<evidence type="ECO:0008006" key="7">
    <source>
        <dbReference type="Google" id="ProtNLM"/>
    </source>
</evidence>
<evidence type="ECO:0000256" key="1">
    <source>
        <dbReference type="SAM" id="Coils"/>
    </source>
</evidence>
<feature type="coiled-coil region" evidence="1">
    <location>
        <begin position="47"/>
        <end position="74"/>
    </location>
</feature>
<evidence type="ECO:0000313" key="3">
    <source>
        <dbReference type="EMBL" id="MBA5245748.1"/>
    </source>
</evidence>
<evidence type="ECO:0000313" key="4">
    <source>
        <dbReference type="EMBL" id="QMS98848.1"/>
    </source>
</evidence>
<name>A0A7D7QT54_9FLAO</name>